<accession>A0A1L9NKA3</accession>
<dbReference type="AlphaFoldDB" id="A0A1L9NKA3"/>
<evidence type="ECO:0000313" key="1">
    <source>
        <dbReference type="EMBL" id="OJI89663.1"/>
    </source>
</evidence>
<gene>
    <name evidence="1" type="ORF">ASPTUDRAFT_70243</name>
</gene>
<dbReference type="Proteomes" id="UP000184304">
    <property type="component" value="Unassembled WGS sequence"/>
</dbReference>
<dbReference type="VEuPathDB" id="FungiDB:ASPTUDRAFT_70243"/>
<proteinExistence type="predicted"/>
<keyword evidence="2" id="KW-1185">Reference proteome</keyword>
<protein>
    <submittedName>
        <fullName evidence="1">Uncharacterized protein</fullName>
    </submittedName>
</protein>
<sequence length="264" mass="29754">MLPHWFSESEISPGAVIEMEKSWTVVQACEEHISQYSKDQGNPGHPPASDVTIRLVCEQTDGNIKSHIRIYKQIPAAGTEAEPAAVRAKQAKPCEPDELIALRALTNKRSRFTPRLLDSKNTTQDDSGFVPGGFLVYVAWEVVAGEQLGTEGGDEDCGFWRMEKVKREIVREHFKNNFLFAFLLPSLTSIIQLSKWGYMPLGGRLSNLVWDEESSTLFIVGFYMATTNMKKQKWSPAVWFAWGLAKCPRPPGPDWDGSTSDWEW</sequence>
<evidence type="ECO:0000313" key="2">
    <source>
        <dbReference type="Proteomes" id="UP000184304"/>
    </source>
</evidence>
<organism evidence="1 2">
    <name type="scientific">Aspergillus tubingensis (strain CBS 134.48)</name>
    <dbReference type="NCBI Taxonomy" id="767770"/>
    <lineage>
        <taxon>Eukaryota</taxon>
        <taxon>Fungi</taxon>
        <taxon>Dikarya</taxon>
        <taxon>Ascomycota</taxon>
        <taxon>Pezizomycotina</taxon>
        <taxon>Eurotiomycetes</taxon>
        <taxon>Eurotiomycetidae</taxon>
        <taxon>Eurotiales</taxon>
        <taxon>Aspergillaceae</taxon>
        <taxon>Aspergillus</taxon>
        <taxon>Aspergillus subgen. Circumdati</taxon>
    </lineage>
</organism>
<dbReference type="OrthoDB" id="4207132at2759"/>
<dbReference type="OMA" id="AFMRVYI"/>
<reference evidence="2" key="1">
    <citation type="journal article" date="2017" name="Genome Biol.">
        <title>Comparative genomics reveals high biological diversity and specific adaptations in the industrially and medically important fungal genus Aspergillus.</title>
        <authorList>
            <person name="de Vries R.P."/>
            <person name="Riley R."/>
            <person name="Wiebenga A."/>
            <person name="Aguilar-Osorio G."/>
            <person name="Amillis S."/>
            <person name="Uchima C.A."/>
            <person name="Anderluh G."/>
            <person name="Asadollahi M."/>
            <person name="Askin M."/>
            <person name="Barry K."/>
            <person name="Battaglia E."/>
            <person name="Bayram O."/>
            <person name="Benocci T."/>
            <person name="Braus-Stromeyer S.A."/>
            <person name="Caldana C."/>
            <person name="Canovas D."/>
            <person name="Cerqueira G.C."/>
            <person name="Chen F."/>
            <person name="Chen W."/>
            <person name="Choi C."/>
            <person name="Clum A."/>
            <person name="Dos Santos R.A."/>
            <person name="Damasio A.R."/>
            <person name="Diallinas G."/>
            <person name="Emri T."/>
            <person name="Fekete E."/>
            <person name="Flipphi M."/>
            <person name="Freyberg S."/>
            <person name="Gallo A."/>
            <person name="Gournas C."/>
            <person name="Habgood R."/>
            <person name="Hainaut M."/>
            <person name="Harispe M.L."/>
            <person name="Henrissat B."/>
            <person name="Hilden K.S."/>
            <person name="Hope R."/>
            <person name="Hossain A."/>
            <person name="Karabika E."/>
            <person name="Karaffa L."/>
            <person name="Karanyi Z."/>
            <person name="Krasevec N."/>
            <person name="Kuo A."/>
            <person name="Kusch H."/>
            <person name="LaButti K."/>
            <person name="Lagendijk E.L."/>
            <person name="Lapidus A."/>
            <person name="Levasseur A."/>
            <person name="Lindquist E."/>
            <person name="Lipzen A."/>
            <person name="Logrieco A.F."/>
            <person name="MacCabe A."/>
            <person name="Maekelae M.R."/>
            <person name="Malavazi I."/>
            <person name="Melin P."/>
            <person name="Meyer V."/>
            <person name="Mielnichuk N."/>
            <person name="Miskei M."/>
            <person name="Molnar A.P."/>
            <person name="Mule G."/>
            <person name="Ngan C.Y."/>
            <person name="Orejas M."/>
            <person name="Orosz E."/>
            <person name="Ouedraogo J.P."/>
            <person name="Overkamp K.M."/>
            <person name="Park H.-S."/>
            <person name="Perrone G."/>
            <person name="Piumi F."/>
            <person name="Punt P.J."/>
            <person name="Ram A.F."/>
            <person name="Ramon A."/>
            <person name="Rauscher S."/>
            <person name="Record E."/>
            <person name="Riano-Pachon D.M."/>
            <person name="Robert V."/>
            <person name="Roehrig J."/>
            <person name="Ruller R."/>
            <person name="Salamov A."/>
            <person name="Salih N.S."/>
            <person name="Samson R.A."/>
            <person name="Sandor E."/>
            <person name="Sanguinetti M."/>
            <person name="Schuetze T."/>
            <person name="Sepcic K."/>
            <person name="Shelest E."/>
            <person name="Sherlock G."/>
            <person name="Sophianopoulou V."/>
            <person name="Squina F.M."/>
            <person name="Sun H."/>
            <person name="Susca A."/>
            <person name="Todd R.B."/>
            <person name="Tsang A."/>
            <person name="Unkles S.E."/>
            <person name="van de Wiele N."/>
            <person name="van Rossen-Uffink D."/>
            <person name="Oliveira J.V."/>
            <person name="Vesth T.C."/>
            <person name="Visser J."/>
            <person name="Yu J.-H."/>
            <person name="Zhou M."/>
            <person name="Andersen M.R."/>
            <person name="Archer D.B."/>
            <person name="Baker S.E."/>
            <person name="Benoit I."/>
            <person name="Brakhage A.A."/>
            <person name="Braus G.H."/>
            <person name="Fischer R."/>
            <person name="Frisvad J.C."/>
            <person name="Goldman G.H."/>
            <person name="Houbraken J."/>
            <person name="Oakley B."/>
            <person name="Pocsi I."/>
            <person name="Scazzocchio C."/>
            <person name="Seiboth B."/>
            <person name="vanKuyk P.A."/>
            <person name="Wortman J."/>
            <person name="Dyer P.S."/>
            <person name="Grigoriev I.V."/>
        </authorList>
    </citation>
    <scope>NUCLEOTIDE SEQUENCE [LARGE SCALE GENOMIC DNA]</scope>
    <source>
        <strain evidence="2">CBS 134.48</strain>
    </source>
</reference>
<name>A0A1L9NKA3_ASPTC</name>
<dbReference type="EMBL" id="KV878177">
    <property type="protein sequence ID" value="OJI89663.1"/>
    <property type="molecule type" value="Genomic_DNA"/>
</dbReference>